<dbReference type="PANTHER" id="PTHR28230">
    <property type="entry name" value="CHROMOSOME 1, WHOLE GENOME SHOTGUN SEQUENCE"/>
    <property type="match status" value="1"/>
</dbReference>
<dbReference type="InterPro" id="IPR037652">
    <property type="entry name" value="Mim2"/>
</dbReference>
<accession>T5AE77</accession>
<dbReference type="GO" id="GO:0045040">
    <property type="term" value="P:protein insertion into mitochondrial outer membrane"/>
    <property type="evidence" value="ECO:0007669"/>
    <property type="project" value="InterPro"/>
</dbReference>
<dbReference type="GO" id="GO:0070096">
    <property type="term" value="P:mitochondrial outer membrane translocase complex assembly"/>
    <property type="evidence" value="ECO:0007669"/>
    <property type="project" value="InterPro"/>
</dbReference>
<name>T5AE77_OPHSC</name>
<proteinExistence type="predicted"/>
<dbReference type="HOGENOM" id="CLU_1555731_0_0_1"/>
<organism evidence="2 3">
    <name type="scientific">Ophiocordyceps sinensis (strain Co18 / CGMCC 3.14243)</name>
    <name type="common">Yarsagumba caterpillar fungus</name>
    <name type="synonym">Hirsutella sinensis</name>
    <dbReference type="NCBI Taxonomy" id="911162"/>
    <lineage>
        <taxon>Eukaryota</taxon>
        <taxon>Fungi</taxon>
        <taxon>Dikarya</taxon>
        <taxon>Ascomycota</taxon>
        <taxon>Pezizomycotina</taxon>
        <taxon>Sordariomycetes</taxon>
        <taxon>Hypocreomycetidae</taxon>
        <taxon>Hypocreales</taxon>
        <taxon>Ophiocordycipitaceae</taxon>
        <taxon>Ophiocordyceps</taxon>
    </lineage>
</organism>
<protein>
    <submittedName>
        <fullName evidence="2">Uncharacterized protein</fullName>
    </submittedName>
</protein>
<dbReference type="PANTHER" id="PTHR28230:SF1">
    <property type="entry name" value="MITOCHONDRIAL IMPORT PROTEIN 2"/>
    <property type="match status" value="1"/>
</dbReference>
<evidence type="ECO:0000313" key="3">
    <source>
        <dbReference type="Proteomes" id="UP000019374"/>
    </source>
</evidence>
<feature type="compositionally biased region" description="Basic and acidic residues" evidence="1">
    <location>
        <begin position="1"/>
        <end position="10"/>
    </location>
</feature>
<feature type="region of interest" description="Disordered" evidence="1">
    <location>
        <begin position="1"/>
        <end position="20"/>
    </location>
</feature>
<gene>
    <name evidence="2" type="ORF">OCS_00534</name>
</gene>
<dbReference type="AlphaFoldDB" id="T5AE77"/>
<evidence type="ECO:0000256" key="1">
    <source>
        <dbReference type="SAM" id="MobiDB-lite"/>
    </source>
</evidence>
<dbReference type="eggNOG" id="ENOG502SBHE">
    <property type="taxonomic scope" value="Eukaryota"/>
</dbReference>
<dbReference type="EMBL" id="KE652194">
    <property type="protein sequence ID" value="EQL03765.1"/>
    <property type="molecule type" value="Genomic_DNA"/>
</dbReference>
<sequence length="172" mass="19237">MDLHDTSVSDDKDDVDSLPSLSTSEIYSDADSEAQAEWERSLEQLQLVLTMMIVPWVGKYFGRKFAFWSMTASRLPSFRSWLADDDLFATHRLGSVPGMDAQRRGAVDKQEVIQGRGRHRDGRNTLERMPRRRGALLGTVDAESATNLTEASKTNVGARVRADTWVADSDDS</sequence>
<dbReference type="OrthoDB" id="5555533at2759"/>
<evidence type="ECO:0000313" key="2">
    <source>
        <dbReference type="EMBL" id="EQL03765.1"/>
    </source>
</evidence>
<dbReference type="GO" id="GO:0005741">
    <property type="term" value="C:mitochondrial outer membrane"/>
    <property type="evidence" value="ECO:0007669"/>
    <property type="project" value="TreeGrafter"/>
</dbReference>
<reference evidence="2 3" key="1">
    <citation type="journal article" date="2013" name="Chin. Sci. Bull.">
        <title>Genome survey uncovers the secrets of sex and lifestyle in caterpillar fungus.</title>
        <authorList>
            <person name="Hu X."/>
            <person name="Zhang Y."/>
            <person name="Xiao G."/>
            <person name="Zheng P."/>
            <person name="Xia Y."/>
            <person name="Zhang X."/>
            <person name="St Leger R.J."/>
            <person name="Liu X."/>
            <person name="Wang C."/>
        </authorList>
    </citation>
    <scope>NUCLEOTIDE SEQUENCE [LARGE SCALE GENOMIC DNA]</scope>
    <source>
        <strain evidence="3">Co18 / CGMCC 3.14243</strain>
        <tissue evidence="2">Fruit-body</tissue>
    </source>
</reference>
<dbReference type="Proteomes" id="UP000019374">
    <property type="component" value="Unassembled WGS sequence"/>
</dbReference>
<dbReference type="Pfam" id="PF19117">
    <property type="entry name" value="Mim2"/>
    <property type="match status" value="1"/>
</dbReference>